<evidence type="ECO:0000256" key="7">
    <source>
        <dbReference type="SAM" id="MobiDB-lite"/>
    </source>
</evidence>
<evidence type="ECO:0000256" key="8">
    <source>
        <dbReference type="SAM" id="Phobius"/>
    </source>
</evidence>
<dbReference type="OrthoDB" id="8678265at2"/>
<feature type="domain" description="Acyltransferase 3" evidence="9">
    <location>
        <begin position="7"/>
        <end position="312"/>
    </location>
</feature>
<comment type="similarity">
    <text evidence="2">Belongs to the acyltransferase 3 family.</text>
</comment>
<feature type="transmembrane region" description="Helical" evidence="8">
    <location>
        <begin position="294"/>
        <end position="316"/>
    </location>
</feature>
<dbReference type="AlphaFoldDB" id="A0A4S2HGT0"/>
<feature type="transmembrane region" description="Helical" evidence="8">
    <location>
        <begin position="43"/>
        <end position="65"/>
    </location>
</feature>
<name>A0A4S2HGT0_9PROT</name>
<keyword evidence="10" id="KW-0012">Acyltransferase</keyword>
<proteinExistence type="inferred from homology"/>
<dbReference type="InterPro" id="IPR002656">
    <property type="entry name" value="Acyl_transf_3_dom"/>
</dbReference>
<gene>
    <name evidence="10" type="ORF">E5162_05995</name>
</gene>
<dbReference type="PANTHER" id="PTHR40074:SF2">
    <property type="entry name" value="O-ACETYLTRANSFERASE WECH"/>
    <property type="match status" value="1"/>
</dbReference>
<dbReference type="RefSeq" id="WP_135944008.1">
    <property type="nucleotide sequence ID" value="NZ_BMEI01000001.1"/>
</dbReference>
<reference evidence="10 11" key="1">
    <citation type="journal article" date="2013" name="Int. J. Syst. Evol. Microbiol.">
        <title>Marinicauda pacifica gen. nov., sp. nov., a prosthecate alphaproteobacterium of the family Hyphomonadaceae isolated from deep seawater.</title>
        <authorList>
            <person name="Zhang X.Y."/>
            <person name="Li G.W."/>
            <person name="Wang C.S."/>
            <person name="Zhang Y.J."/>
            <person name="Xu X.W."/>
            <person name="Li H."/>
            <person name="Liu A."/>
            <person name="Liu C."/>
            <person name="Xie B.B."/>
            <person name="Qin Q.L."/>
            <person name="Xu Z."/>
            <person name="Chen X.L."/>
            <person name="Zhou B.C."/>
            <person name="Zhang Y.Z."/>
        </authorList>
    </citation>
    <scope>NUCLEOTIDE SEQUENCE [LARGE SCALE GENOMIC DNA]</scope>
    <source>
        <strain evidence="10 11">P-1 km-3</strain>
    </source>
</reference>
<keyword evidence="4 8" id="KW-0812">Transmembrane</keyword>
<feature type="region of interest" description="Disordered" evidence="7">
    <location>
        <begin position="342"/>
        <end position="368"/>
    </location>
</feature>
<evidence type="ECO:0000256" key="4">
    <source>
        <dbReference type="ARBA" id="ARBA00022692"/>
    </source>
</evidence>
<organism evidence="10 11">
    <name type="scientific">Marinicauda pacifica</name>
    <dbReference type="NCBI Taxonomy" id="1133559"/>
    <lineage>
        <taxon>Bacteria</taxon>
        <taxon>Pseudomonadati</taxon>
        <taxon>Pseudomonadota</taxon>
        <taxon>Alphaproteobacteria</taxon>
        <taxon>Maricaulales</taxon>
        <taxon>Maricaulaceae</taxon>
        <taxon>Marinicauda</taxon>
    </lineage>
</organism>
<evidence type="ECO:0000256" key="2">
    <source>
        <dbReference type="ARBA" id="ARBA00007400"/>
    </source>
</evidence>
<feature type="transmembrane region" description="Helical" evidence="8">
    <location>
        <begin position="126"/>
        <end position="146"/>
    </location>
</feature>
<sequence length="368" mass="40193">MRNSRDPSIDTLRGLACLLLVALHVIGEAPSQGLRVLDDHPLALFAQLFFHLRMPLFAMLSGFVYAARPVQPGQVGTFTRGKARRLVAPFVFAATTFALIMTVTSGSWAIEPARFWTIYLQPYAQFWFLQALILIFCAVAFVDLALPRRPQTAAFVFLAVSASAFLSPLGRGVEWMSLDRAIYLAPFFGFGLIMARLESPSVRRVALVGVALALVLFAFHALTVFAGPDRDIARRTGLALGLGLTLSGTLLAFRFTIRPFARIGTYSFSIYLYHLFAVMSLQLAYQLLTRPDPYIGLALGLAAGIAIPILLHEIVLRLGGGASFMLLGLRSASWREKQGAAAAIEPPSSKSQGFSVEKPPTTKPMISW</sequence>
<dbReference type="GO" id="GO:0005886">
    <property type="term" value="C:plasma membrane"/>
    <property type="evidence" value="ECO:0007669"/>
    <property type="project" value="UniProtKB-SubCell"/>
</dbReference>
<dbReference type="GO" id="GO:0016413">
    <property type="term" value="F:O-acetyltransferase activity"/>
    <property type="evidence" value="ECO:0007669"/>
    <property type="project" value="TreeGrafter"/>
</dbReference>
<evidence type="ECO:0000259" key="9">
    <source>
        <dbReference type="Pfam" id="PF01757"/>
    </source>
</evidence>
<evidence type="ECO:0000256" key="3">
    <source>
        <dbReference type="ARBA" id="ARBA00022475"/>
    </source>
</evidence>
<keyword evidence="10" id="KW-0808">Transferase</keyword>
<dbReference type="Proteomes" id="UP000305451">
    <property type="component" value="Unassembled WGS sequence"/>
</dbReference>
<accession>A0A4S2HGT0</accession>
<feature type="transmembrane region" description="Helical" evidence="8">
    <location>
        <begin position="153"/>
        <end position="169"/>
    </location>
</feature>
<dbReference type="GO" id="GO:0009246">
    <property type="term" value="P:enterobacterial common antigen biosynthetic process"/>
    <property type="evidence" value="ECO:0007669"/>
    <property type="project" value="TreeGrafter"/>
</dbReference>
<protein>
    <submittedName>
        <fullName evidence="10">Acyltransferase</fullName>
    </submittedName>
</protein>
<keyword evidence="11" id="KW-1185">Reference proteome</keyword>
<evidence type="ECO:0000256" key="1">
    <source>
        <dbReference type="ARBA" id="ARBA00004651"/>
    </source>
</evidence>
<keyword evidence="3" id="KW-1003">Cell membrane</keyword>
<keyword evidence="6 8" id="KW-0472">Membrane</keyword>
<dbReference type="PANTHER" id="PTHR40074">
    <property type="entry name" value="O-ACETYLTRANSFERASE WECH"/>
    <property type="match status" value="1"/>
</dbReference>
<comment type="caution">
    <text evidence="10">The sequence shown here is derived from an EMBL/GenBank/DDBJ whole genome shotgun (WGS) entry which is preliminary data.</text>
</comment>
<evidence type="ECO:0000256" key="5">
    <source>
        <dbReference type="ARBA" id="ARBA00022989"/>
    </source>
</evidence>
<evidence type="ECO:0000313" key="11">
    <source>
        <dbReference type="Proteomes" id="UP000305451"/>
    </source>
</evidence>
<feature type="transmembrane region" description="Helical" evidence="8">
    <location>
        <begin position="181"/>
        <end position="198"/>
    </location>
</feature>
<keyword evidence="5 8" id="KW-1133">Transmembrane helix</keyword>
<evidence type="ECO:0000313" key="10">
    <source>
        <dbReference type="EMBL" id="TGY94812.1"/>
    </source>
</evidence>
<dbReference type="Pfam" id="PF01757">
    <property type="entry name" value="Acyl_transf_3"/>
    <property type="match status" value="1"/>
</dbReference>
<comment type="subcellular location">
    <subcellularLocation>
        <location evidence="1">Cell membrane</location>
        <topology evidence="1">Multi-pass membrane protein</topology>
    </subcellularLocation>
</comment>
<feature type="transmembrane region" description="Helical" evidence="8">
    <location>
        <begin position="269"/>
        <end position="288"/>
    </location>
</feature>
<feature type="transmembrane region" description="Helical" evidence="8">
    <location>
        <begin position="86"/>
        <end position="106"/>
    </location>
</feature>
<feature type="transmembrane region" description="Helical" evidence="8">
    <location>
        <begin position="205"/>
        <end position="226"/>
    </location>
</feature>
<feature type="transmembrane region" description="Helical" evidence="8">
    <location>
        <begin position="238"/>
        <end position="257"/>
    </location>
</feature>
<evidence type="ECO:0000256" key="6">
    <source>
        <dbReference type="ARBA" id="ARBA00023136"/>
    </source>
</evidence>
<dbReference type="EMBL" id="SRXV01000001">
    <property type="protein sequence ID" value="TGY94812.1"/>
    <property type="molecule type" value="Genomic_DNA"/>
</dbReference>